<feature type="compositionally biased region" description="Basic and acidic residues" evidence="12">
    <location>
        <begin position="61"/>
        <end position="83"/>
    </location>
</feature>
<dbReference type="InterPro" id="IPR008271">
    <property type="entry name" value="Ser/Thr_kinase_AS"/>
</dbReference>
<feature type="compositionally biased region" description="Basic residues" evidence="12">
    <location>
        <begin position="966"/>
        <end position="976"/>
    </location>
</feature>
<evidence type="ECO:0000313" key="15">
    <source>
        <dbReference type="Proteomes" id="UP000030651"/>
    </source>
</evidence>
<dbReference type="EMBL" id="KI912120">
    <property type="protein sequence ID" value="ETS74060.1"/>
    <property type="molecule type" value="Genomic_DNA"/>
</dbReference>
<dbReference type="RefSeq" id="XP_007840698.1">
    <property type="nucleotide sequence ID" value="XM_007842507.1"/>
</dbReference>
<reference evidence="15" key="1">
    <citation type="journal article" date="2015" name="BMC Genomics">
        <title>Genomic and transcriptomic analysis of the endophytic fungus Pestalotiopsis fici reveals its lifestyle and high potential for synthesis of natural products.</title>
        <authorList>
            <person name="Wang X."/>
            <person name="Zhang X."/>
            <person name="Liu L."/>
            <person name="Xiang M."/>
            <person name="Wang W."/>
            <person name="Sun X."/>
            <person name="Che Y."/>
            <person name="Guo L."/>
            <person name="Liu G."/>
            <person name="Guo L."/>
            <person name="Wang C."/>
            <person name="Yin W.B."/>
            <person name="Stadler M."/>
            <person name="Zhang X."/>
            <person name="Liu X."/>
        </authorList>
    </citation>
    <scope>NUCLEOTIDE SEQUENCE [LARGE SCALE GENOMIC DNA]</scope>
    <source>
        <strain evidence="15">W106-1 / CGMCC3.15140</strain>
    </source>
</reference>
<keyword evidence="7" id="KW-0547">Nucleotide-binding</keyword>
<evidence type="ECO:0000256" key="7">
    <source>
        <dbReference type="ARBA" id="ARBA00022741"/>
    </source>
</evidence>
<dbReference type="InterPro" id="IPR011009">
    <property type="entry name" value="Kinase-like_dom_sf"/>
</dbReference>
<evidence type="ECO:0000313" key="14">
    <source>
        <dbReference type="EMBL" id="ETS74060.1"/>
    </source>
</evidence>
<feature type="region of interest" description="Disordered" evidence="12">
    <location>
        <begin position="1"/>
        <end position="115"/>
    </location>
</feature>
<feature type="region of interest" description="Disordered" evidence="12">
    <location>
        <begin position="600"/>
        <end position="685"/>
    </location>
</feature>
<dbReference type="GO" id="GO:0035556">
    <property type="term" value="P:intracellular signal transduction"/>
    <property type="evidence" value="ECO:0007669"/>
    <property type="project" value="TreeGrafter"/>
</dbReference>
<sequence length="1232" mass="137869">MASRPAPQSRTSRAPLADANDRVVNASMRHGKKSSRSENTYPNPSRPEAAARSAHQSVKPQPHEMATKHAPVPKDENDLDKRGSQASTSSGTSSGKRKTHIGPWQLGRTLGKGSAGRVRLARHNLTREQVAVKIMPKHGHAMTQAGSLAAVDDWDRRQPEFNSEKRMPLSIEREVAILKLIDHPNIMKLYDIWENRSEIYLVLEFVENGDLFDYINRMGSLPEPETIFYFRQIISALDYCHSFNICHRDLKPENILLTKSGQVKIADFGMAAIQQSPTHKLRTACGSPHYAAPELVDRKSNGYSGATVDIWSVGVILYACLCACLPFDDTDMNKLLLKAKKAVYPEPKHLSPGAKDLLRKLLRPNPSQRITISQIWKHDLIVSYNYLDDLNGKRHDDNLNDIRKYGRETSLAPQDIDMQTLRQLQSMWHTYNEKQLAAKLIEDEPNDQKLFYWLLFNYREKRLENYVGDLTSSASDYHLLRPANWTKKFTTLEFPARHGRTPSRFTVISNVATDDNGIDSVTDGATIRSYDPYKASRILDGPAASHAKITVHRNGSMTRSSTRASNIDRMRTGSMRSNSTYSRRGGRGGHLAVNAAMRASRRSLTSIKSGGSSSIKRPASRTRRGVNFNHQLGSSVAREQLGLKKGPASIAGDDSTYDRDHKSPASPCRQPRMASGQAAGRSGTHTQSLIIPSLAHPHRHGNDEIRQLSHSIAEDCDQAFNSSLLSPDDPADRSSSMEPSTLSPIELRSNEAHRISHKWDARPLPQAPPPTDSVLREIRMAKRRTAQRENLIDESPGHVNRMMEHLDNLLTSDDLEADNDQRIVSAPIYSQYSTQWGRDAIPLPSISEGRRETSSVDTSKHRTVSAPTVKTPIAQSTHNYGREQDALSYLSRQENTIRMVVSPGDGQSPVKVPAPLNIRKKAANSAAAQPPPRKNMNLRQQYAFDEIRDTIPEEPPTPSADSTHSPTRKKSSWFKRGSKDKDDVFDSSEHSRSDHTASVPQTNSTGSAGIELLPAKKRSFSFAFWRNSKATDNMKLSVAGGHLLALSDGLDLTKSTDVDFDDPPSPEPVRMFSHPARPPNNGAWKGNVAQRNIEPQQNWLARLFRVKPATEHLCFTLSRRQTRQEIAILLKEWRRYGIRDVQVDKDRNIVFGRVGAKNYLAMKEVSFAAEIMTVIEHGKRSPLSIVRFTQERGAASSFHKVVDTMHAVFSARNLLVVDKHKAKMMIKTLNSR</sequence>
<dbReference type="Pfam" id="PF00069">
    <property type="entry name" value="Pkinase"/>
    <property type="match status" value="1"/>
</dbReference>
<evidence type="ECO:0000256" key="9">
    <source>
        <dbReference type="ARBA" id="ARBA00022840"/>
    </source>
</evidence>
<dbReference type="InterPro" id="IPR000719">
    <property type="entry name" value="Prot_kinase_dom"/>
</dbReference>
<keyword evidence="4" id="KW-0723">Serine/threonine-protein kinase</keyword>
<feature type="compositionally biased region" description="Low complexity" evidence="12">
    <location>
        <begin position="606"/>
        <end position="616"/>
    </location>
</feature>
<proteinExistence type="inferred from homology"/>
<feature type="region of interest" description="Disordered" evidence="12">
    <location>
        <begin position="950"/>
        <end position="1008"/>
    </location>
</feature>
<dbReference type="HOGENOM" id="CLU_004222_0_0_1"/>
<dbReference type="SMART" id="SM00220">
    <property type="entry name" value="S_TKc"/>
    <property type="match status" value="1"/>
</dbReference>
<dbReference type="GO" id="GO:0004674">
    <property type="term" value="F:protein serine/threonine kinase activity"/>
    <property type="evidence" value="ECO:0007669"/>
    <property type="project" value="UniProtKB-KW"/>
</dbReference>
<evidence type="ECO:0000256" key="10">
    <source>
        <dbReference type="ARBA" id="ARBA00047899"/>
    </source>
</evidence>
<dbReference type="FunFam" id="1.10.510.10:FF:000394">
    <property type="entry name" value="Serine/threonine-protein kinase HSL1"/>
    <property type="match status" value="1"/>
</dbReference>
<dbReference type="Pfam" id="PF16797">
    <property type="entry name" value="Fungal_KA1"/>
    <property type="match status" value="1"/>
</dbReference>
<gene>
    <name evidence="14" type="ORF">PFICI_13926</name>
</gene>
<dbReference type="Gene3D" id="3.30.310.220">
    <property type="entry name" value="Fungal kinase associated-1 domain"/>
    <property type="match status" value="1"/>
</dbReference>
<feature type="domain" description="Protein kinase" evidence="13">
    <location>
        <begin position="104"/>
        <end position="381"/>
    </location>
</feature>
<protein>
    <recommendedName>
        <fullName evidence="3">non-specific serine/threonine protein kinase</fullName>
        <ecNumber evidence="3">2.7.11.1</ecNumber>
    </recommendedName>
</protein>
<keyword evidence="5" id="KW-0597">Phosphoprotein</keyword>
<evidence type="ECO:0000256" key="8">
    <source>
        <dbReference type="ARBA" id="ARBA00022777"/>
    </source>
</evidence>
<feature type="compositionally biased region" description="Basic and acidic residues" evidence="12">
    <location>
        <begin position="977"/>
        <end position="995"/>
    </location>
</feature>
<dbReference type="PROSITE" id="PS50011">
    <property type="entry name" value="PROTEIN_KINASE_DOM"/>
    <property type="match status" value="1"/>
</dbReference>
<dbReference type="PANTHER" id="PTHR24346">
    <property type="entry name" value="MAP/MICROTUBULE AFFINITY-REGULATING KINASE"/>
    <property type="match status" value="1"/>
</dbReference>
<evidence type="ECO:0000256" key="2">
    <source>
        <dbReference type="ARBA" id="ARBA00010791"/>
    </source>
</evidence>
<keyword evidence="9" id="KW-0067">ATP-binding</keyword>
<evidence type="ECO:0000256" key="11">
    <source>
        <dbReference type="ARBA" id="ARBA00048679"/>
    </source>
</evidence>
<feature type="region of interest" description="Disordered" evidence="12">
    <location>
        <begin position="843"/>
        <end position="866"/>
    </location>
</feature>
<dbReference type="STRING" id="1229662.W3WJF0"/>
<feature type="compositionally biased region" description="Polar residues" evidence="12">
    <location>
        <begin position="1"/>
        <end position="12"/>
    </location>
</feature>
<feature type="compositionally biased region" description="Polar residues" evidence="12">
    <location>
        <begin position="996"/>
        <end position="1007"/>
    </location>
</feature>
<evidence type="ECO:0000259" key="13">
    <source>
        <dbReference type="PROSITE" id="PS50011"/>
    </source>
</evidence>
<accession>W3WJF0</accession>
<dbReference type="GO" id="GO:0005524">
    <property type="term" value="F:ATP binding"/>
    <property type="evidence" value="ECO:0007669"/>
    <property type="project" value="UniProtKB-KW"/>
</dbReference>
<evidence type="ECO:0000256" key="12">
    <source>
        <dbReference type="SAM" id="MobiDB-lite"/>
    </source>
</evidence>
<dbReference type="PROSITE" id="PS00108">
    <property type="entry name" value="PROTEIN_KINASE_ST"/>
    <property type="match status" value="1"/>
</dbReference>
<name>W3WJF0_PESFW</name>
<keyword evidence="15" id="KW-1185">Reference proteome</keyword>
<keyword evidence="6" id="KW-0808">Transferase</keyword>
<dbReference type="PANTHER" id="PTHR24346:SF110">
    <property type="entry name" value="NON-SPECIFIC SERINE_THREONINE PROTEIN KINASE"/>
    <property type="match status" value="1"/>
</dbReference>
<dbReference type="GO" id="GO:0005935">
    <property type="term" value="C:cellular bud neck"/>
    <property type="evidence" value="ECO:0007669"/>
    <property type="project" value="UniProtKB-SubCell"/>
</dbReference>
<keyword evidence="8" id="KW-0418">Kinase</keyword>
<dbReference type="EC" id="2.7.11.1" evidence="3"/>
<comment type="subcellular location">
    <subcellularLocation>
        <location evidence="1">Bud neck</location>
    </subcellularLocation>
</comment>
<dbReference type="GO" id="GO:0005940">
    <property type="term" value="C:septin ring"/>
    <property type="evidence" value="ECO:0007669"/>
    <property type="project" value="UniProtKB-ARBA"/>
</dbReference>
<dbReference type="eggNOG" id="KOG0588">
    <property type="taxonomic scope" value="Eukaryota"/>
</dbReference>
<dbReference type="InterPro" id="IPR031850">
    <property type="entry name" value="Fungal_KA1_dom"/>
</dbReference>
<dbReference type="Gene3D" id="1.10.510.10">
    <property type="entry name" value="Transferase(Phosphotransferase) domain 1"/>
    <property type="match status" value="1"/>
</dbReference>
<dbReference type="AlphaFoldDB" id="W3WJF0"/>
<dbReference type="SUPFAM" id="SSF56112">
    <property type="entry name" value="Protein kinase-like (PK-like)"/>
    <property type="match status" value="1"/>
</dbReference>
<dbReference type="KEGG" id="pfy:PFICI_13926"/>
<dbReference type="OrthoDB" id="504170at2759"/>
<feature type="compositionally biased region" description="Basic and acidic residues" evidence="12">
    <location>
        <begin position="848"/>
        <end position="860"/>
    </location>
</feature>
<feature type="region of interest" description="Disordered" evidence="12">
    <location>
        <begin position="721"/>
        <end position="746"/>
    </location>
</feature>
<evidence type="ECO:0000256" key="4">
    <source>
        <dbReference type="ARBA" id="ARBA00022527"/>
    </source>
</evidence>
<organism evidence="14 15">
    <name type="scientific">Pestalotiopsis fici (strain W106-1 / CGMCC3.15140)</name>
    <dbReference type="NCBI Taxonomy" id="1229662"/>
    <lineage>
        <taxon>Eukaryota</taxon>
        <taxon>Fungi</taxon>
        <taxon>Dikarya</taxon>
        <taxon>Ascomycota</taxon>
        <taxon>Pezizomycotina</taxon>
        <taxon>Sordariomycetes</taxon>
        <taxon>Xylariomycetidae</taxon>
        <taxon>Amphisphaeriales</taxon>
        <taxon>Sporocadaceae</taxon>
        <taxon>Pestalotiopsis</taxon>
    </lineage>
</organism>
<feature type="compositionally biased region" description="Polar residues" evidence="12">
    <location>
        <begin position="733"/>
        <end position="743"/>
    </location>
</feature>
<comment type="similarity">
    <text evidence="2">Belongs to the protein kinase superfamily. CAMK Ser/Thr protein kinase family. NIM1 subfamily.</text>
</comment>
<evidence type="ECO:0000256" key="3">
    <source>
        <dbReference type="ARBA" id="ARBA00012513"/>
    </source>
</evidence>
<dbReference type="OMA" id="THVGPWQ"/>
<evidence type="ECO:0000256" key="6">
    <source>
        <dbReference type="ARBA" id="ARBA00022679"/>
    </source>
</evidence>
<dbReference type="GeneID" id="19278939"/>
<comment type="catalytic activity">
    <reaction evidence="10">
        <text>L-threonyl-[protein] + ATP = O-phospho-L-threonyl-[protein] + ADP + H(+)</text>
        <dbReference type="Rhea" id="RHEA:46608"/>
        <dbReference type="Rhea" id="RHEA-COMP:11060"/>
        <dbReference type="Rhea" id="RHEA-COMP:11605"/>
        <dbReference type="ChEBI" id="CHEBI:15378"/>
        <dbReference type="ChEBI" id="CHEBI:30013"/>
        <dbReference type="ChEBI" id="CHEBI:30616"/>
        <dbReference type="ChEBI" id="CHEBI:61977"/>
        <dbReference type="ChEBI" id="CHEBI:456216"/>
        <dbReference type="EC" id="2.7.11.1"/>
    </reaction>
</comment>
<dbReference type="InterPro" id="IPR043024">
    <property type="entry name" value="KA1_sf_fungal"/>
</dbReference>
<dbReference type="Proteomes" id="UP000030651">
    <property type="component" value="Unassembled WGS sequence"/>
</dbReference>
<comment type="catalytic activity">
    <reaction evidence="11">
        <text>L-seryl-[protein] + ATP = O-phospho-L-seryl-[protein] + ADP + H(+)</text>
        <dbReference type="Rhea" id="RHEA:17989"/>
        <dbReference type="Rhea" id="RHEA-COMP:9863"/>
        <dbReference type="Rhea" id="RHEA-COMP:11604"/>
        <dbReference type="ChEBI" id="CHEBI:15378"/>
        <dbReference type="ChEBI" id="CHEBI:29999"/>
        <dbReference type="ChEBI" id="CHEBI:30616"/>
        <dbReference type="ChEBI" id="CHEBI:83421"/>
        <dbReference type="ChEBI" id="CHEBI:456216"/>
        <dbReference type="EC" id="2.7.11.1"/>
    </reaction>
</comment>
<dbReference type="InParanoid" id="W3WJF0"/>
<evidence type="ECO:0000256" key="1">
    <source>
        <dbReference type="ARBA" id="ARBA00004266"/>
    </source>
</evidence>
<evidence type="ECO:0000256" key="5">
    <source>
        <dbReference type="ARBA" id="ARBA00022553"/>
    </source>
</evidence>